<dbReference type="InterPro" id="IPR010920">
    <property type="entry name" value="LSM_dom_sf"/>
</dbReference>
<dbReference type="VEuPathDB" id="MicrosporidiaDB:NBO_220g0006"/>
<dbReference type="SMART" id="SM00651">
    <property type="entry name" value="Sm"/>
    <property type="match status" value="1"/>
</dbReference>
<evidence type="ECO:0000313" key="3">
    <source>
        <dbReference type="Proteomes" id="UP000016927"/>
    </source>
</evidence>
<accession>R0MJU3</accession>
<organism evidence="2 3">
    <name type="scientific">Nosema bombycis (strain CQ1 / CVCC 102059)</name>
    <name type="common">Microsporidian parasite</name>
    <name type="synonym">Pebrine of silkworm</name>
    <dbReference type="NCBI Taxonomy" id="578461"/>
    <lineage>
        <taxon>Eukaryota</taxon>
        <taxon>Fungi</taxon>
        <taxon>Fungi incertae sedis</taxon>
        <taxon>Microsporidia</taxon>
        <taxon>Nosematidae</taxon>
        <taxon>Nosema</taxon>
    </lineage>
</organism>
<dbReference type="GO" id="GO:0032991">
    <property type="term" value="C:protein-containing complex"/>
    <property type="evidence" value="ECO:0007669"/>
    <property type="project" value="UniProtKB-ARBA"/>
</dbReference>
<reference evidence="2 3" key="1">
    <citation type="journal article" date="2013" name="BMC Genomics">
        <title>Comparative genomics of parasitic silkworm microsporidia reveal an association between genome expansion and host adaptation.</title>
        <authorList>
            <person name="Pan G."/>
            <person name="Xu J."/>
            <person name="Li T."/>
            <person name="Xia Q."/>
            <person name="Liu S.L."/>
            <person name="Zhang G."/>
            <person name="Li S."/>
            <person name="Li C."/>
            <person name="Liu H."/>
            <person name="Yang L."/>
            <person name="Liu T."/>
            <person name="Zhang X."/>
            <person name="Wu Z."/>
            <person name="Fan W."/>
            <person name="Dang X."/>
            <person name="Xiang H."/>
            <person name="Tao M."/>
            <person name="Li Y."/>
            <person name="Hu J."/>
            <person name="Li Z."/>
            <person name="Lin L."/>
            <person name="Luo J."/>
            <person name="Geng L."/>
            <person name="Wang L."/>
            <person name="Long M."/>
            <person name="Wan Y."/>
            <person name="He N."/>
            <person name="Zhang Z."/>
            <person name="Lu C."/>
            <person name="Keeling P.J."/>
            <person name="Wang J."/>
            <person name="Xiang Z."/>
            <person name="Zhou Z."/>
        </authorList>
    </citation>
    <scope>NUCLEOTIDE SEQUENCE [LARGE SCALE GENOMIC DNA]</scope>
    <source>
        <strain evidence="3">CQ1 / CVCC 102059</strain>
    </source>
</reference>
<dbReference type="SUPFAM" id="SSF50182">
    <property type="entry name" value="Sm-like ribonucleoproteins"/>
    <property type="match status" value="1"/>
</dbReference>
<name>R0MJU3_NOSB1</name>
<dbReference type="HOGENOM" id="CLU_2373346_0_0_1"/>
<dbReference type="EMBL" id="KB909128">
    <property type="protein sequence ID" value="EOB13063.1"/>
    <property type="molecule type" value="Genomic_DNA"/>
</dbReference>
<gene>
    <name evidence="2" type="ORF">NBO_220g0006</name>
</gene>
<sequence length="95" mass="10541">MDSTNNLADKSQDDLQRSEKIAAQKLPIFINLVKFKEKKVTVVLTNGVTVFGKLVSYDEASNLVLEKCSNWEYGKNVVCLGKCLSMISLGEKSIL</sequence>
<dbReference type="OrthoDB" id="422364at2759"/>
<dbReference type="AlphaFoldDB" id="R0MJU3"/>
<evidence type="ECO:0000259" key="1">
    <source>
        <dbReference type="SMART" id="SM00651"/>
    </source>
</evidence>
<dbReference type="Pfam" id="PF01423">
    <property type="entry name" value="LSM"/>
    <property type="match status" value="1"/>
</dbReference>
<dbReference type="Gene3D" id="2.30.30.100">
    <property type="match status" value="1"/>
</dbReference>
<feature type="domain" description="Sm" evidence="1">
    <location>
        <begin position="30"/>
        <end position="82"/>
    </location>
</feature>
<proteinExistence type="predicted"/>
<protein>
    <recommendedName>
        <fullName evidence="1">Sm domain-containing protein</fullName>
    </recommendedName>
</protein>
<dbReference type="Proteomes" id="UP000016927">
    <property type="component" value="Unassembled WGS sequence"/>
</dbReference>
<keyword evidence="3" id="KW-1185">Reference proteome</keyword>
<evidence type="ECO:0000313" key="2">
    <source>
        <dbReference type="EMBL" id="EOB13063.1"/>
    </source>
</evidence>
<dbReference type="InterPro" id="IPR001163">
    <property type="entry name" value="Sm_dom_euk/arc"/>
</dbReference>
<dbReference type="STRING" id="578461.R0MJU3"/>